<evidence type="ECO:0000256" key="3">
    <source>
        <dbReference type="ARBA" id="ARBA00022695"/>
    </source>
</evidence>
<dbReference type="Proteomes" id="UP000663864">
    <property type="component" value="Unassembled WGS sequence"/>
</dbReference>
<gene>
    <name evidence="11" type="ORF">ZHD862_LOCUS23168</name>
</gene>
<dbReference type="Pfam" id="PF17917">
    <property type="entry name" value="RT_RNaseH"/>
    <property type="match status" value="1"/>
</dbReference>
<protein>
    <recommendedName>
        <fullName evidence="1">RNA-directed DNA polymerase</fullName>
        <ecNumber evidence="1">2.7.7.49</ecNumber>
    </recommendedName>
</protein>
<dbReference type="FunFam" id="3.30.70.270:FF:000020">
    <property type="entry name" value="Transposon Tf2-6 polyprotein-like Protein"/>
    <property type="match status" value="1"/>
</dbReference>
<dbReference type="Gene3D" id="3.30.70.270">
    <property type="match status" value="2"/>
</dbReference>
<keyword evidence="7" id="KW-0695">RNA-directed DNA polymerase</keyword>
<accession>A0A814WUX0</accession>
<evidence type="ECO:0000259" key="10">
    <source>
        <dbReference type="PROSITE" id="PS50994"/>
    </source>
</evidence>
<dbReference type="EMBL" id="CAJNOT010001489">
    <property type="protein sequence ID" value="CAF1207122.1"/>
    <property type="molecule type" value="Genomic_DNA"/>
</dbReference>
<dbReference type="SUPFAM" id="SSF50630">
    <property type="entry name" value="Acid proteases"/>
    <property type="match status" value="1"/>
</dbReference>
<dbReference type="PROSITE" id="PS50878">
    <property type="entry name" value="RT_POL"/>
    <property type="match status" value="1"/>
</dbReference>
<dbReference type="PROSITE" id="PS50994">
    <property type="entry name" value="INTEGRASE"/>
    <property type="match status" value="1"/>
</dbReference>
<dbReference type="InterPro" id="IPR001584">
    <property type="entry name" value="Integrase_cat-core"/>
</dbReference>
<comment type="caution">
    <text evidence="11">The sequence shown here is derived from an EMBL/GenBank/DDBJ whole genome shotgun (WGS) entry which is preliminary data.</text>
</comment>
<evidence type="ECO:0000259" key="9">
    <source>
        <dbReference type="PROSITE" id="PS50878"/>
    </source>
</evidence>
<feature type="domain" description="Integrase catalytic" evidence="10">
    <location>
        <begin position="1374"/>
        <end position="1538"/>
    </location>
</feature>
<name>A0A814WUX0_9BILA</name>
<feature type="non-terminal residue" evidence="11">
    <location>
        <position position="1"/>
    </location>
</feature>
<keyword evidence="4" id="KW-0540">Nuclease</keyword>
<proteinExistence type="predicted"/>
<dbReference type="PANTHER" id="PTHR37984">
    <property type="entry name" value="PROTEIN CBG26694"/>
    <property type="match status" value="1"/>
</dbReference>
<dbReference type="SUPFAM" id="SSF53098">
    <property type="entry name" value="Ribonuclease H-like"/>
    <property type="match status" value="1"/>
</dbReference>
<keyword evidence="3" id="KW-0548">Nucleotidyltransferase</keyword>
<dbReference type="GO" id="GO:0016787">
    <property type="term" value="F:hydrolase activity"/>
    <property type="evidence" value="ECO:0007669"/>
    <property type="project" value="UniProtKB-KW"/>
</dbReference>
<dbReference type="SUPFAM" id="SSF56672">
    <property type="entry name" value="DNA/RNA polymerases"/>
    <property type="match status" value="1"/>
</dbReference>
<dbReference type="Pfam" id="PF17921">
    <property type="entry name" value="Integrase_H2C2"/>
    <property type="match status" value="1"/>
</dbReference>
<dbReference type="CDD" id="cd00303">
    <property type="entry name" value="retropepsin_like"/>
    <property type="match status" value="1"/>
</dbReference>
<dbReference type="Gene3D" id="3.30.420.10">
    <property type="entry name" value="Ribonuclease H-like superfamily/Ribonuclease H"/>
    <property type="match status" value="1"/>
</dbReference>
<dbReference type="Gene3D" id="3.10.10.10">
    <property type="entry name" value="HIV Type 1 Reverse Transcriptase, subunit A, domain 1"/>
    <property type="match status" value="1"/>
</dbReference>
<dbReference type="GO" id="GO:0003964">
    <property type="term" value="F:RNA-directed DNA polymerase activity"/>
    <property type="evidence" value="ECO:0007669"/>
    <property type="project" value="UniProtKB-KW"/>
</dbReference>
<keyword evidence="5" id="KW-0255">Endonuclease</keyword>
<evidence type="ECO:0000256" key="4">
    <source>
        <dbReference type="ARBA" id="ARBA00022722"/>
    </source>
</evidence>
<dbReference type="GO" id="GO:0003676">
    <property type="term" value="F:nucleic acid binding"/>
    <property type="evidence" value="ECO:0007669"/>
    <property type="project" value="InterPro"/>
</dbReference>
<dbReference type="Gene3D" id="3.10.20.370">
    <property type="match status" value="1"/>
</dbReference>
<dbReference type="Gene3D" id="1.10.340.70">
    <property type="match status" value="1"/>
</dbReference>
<dbReference type="Pfam" id="PF00078">
    <property type="entry name" value="RVT_1"/>
    <property type="match status" value="1"/>
</dbReference>
<dbReference type="Gene3D" id="2.40.70.10">
    <property type="entry name" value="Acid Proteases"/>
    <property type="match status" value="1"/>
</dbReference>
<dbReference type="FunFam" id="3.30.420.10:FF:000032">
    <property type="entry name" value="Retrovirus-related Pol polyprotein from transposon 297-like Protein"/>
    <property type="match status" value="1"/>
</dbReference>
<feature type="domain" description="Reverse transcriptase" evidence="9">
    <location>
        <begin position="727"/>
        <end position="906"/>
    </location>
</feature>
<dbReference type="InterPro" id="IPR013087">
    <property type="entry name" value="Znf_C2H2_type"/>
</dbReference>
<organism evidence="11 12">
    <name type="scientific">Rotaria sordida</name>
    <dbReference type="NCBI Taxonomy" id="392033"/>
    <lineage>
        <taxon>Eukaryota</taxon>
        <taxon>Metazoa</taxon>
        <taxon>Spiralia</taxon>
        <taxon>Gnathifera</taxon>
        <taxon>Rotifera</taxon>
        <taxon>Eurotatoria</taxon>
        <taxon>Bdelloidea</taxon>
        <taxon>Philodinida</taxon>
        <taxon>Philodinidae</taxon>
        <taxon>Rotaria</taxon>
    </lineage>
</organism>
<dbReference type="PROSITE" id="PS00028">
    <property type="entry name" value="ZINC_FINGER_C2H2_1"/>
    <property type="match status" value="1"/>
</dbReference>
<dbReference type="FunFam" id="1.10.340.70:FF:000001">
    <property type="entry name" value="Retrovirus-related Pol polyprotein from transposon gypsy-like Protein"/>
    <property type="match status" value="1"/>
</dbReference>
<reference evidence="11" key="1">
    <citation type="submission" date="2021-02" db="EMBL/GenBank/DDBJ databases">
        <authorList>
            <person name="Nowell W R."/>
        </authorList>
    </citation>
    <scope>NUCLEOTIDE SEQUENCE</scope>
</reference>
<evidence type="ECO:0000256" key="8">
    <source>
        <dbReference type="SAM" id="MobiDB-lite"/>
    </source>
</evidence>
<dbReference type="Pfam" id="PF00665">
    <property type="entry name" value="rve"/>
    <property type="match status" value="1"/>
</dbReference>
<dbReference type="InterPro" id="IPR041588">
    <property type="entry name" value="Integrase_H2C2"/>
</dbReference>
<evidence type="ECO:0000256" key="1">
    <source>
        <dbReference type="ARBA" id="ARBA00012493"/>
    </source>
</evidence>
<evidence type="ECO:0000256" key="2">
    <source>
        <dbReference type="ARBA" id="ARBA00022679"/>
    </source>
</evidence>
<keyword evidence="6" id="KW-0378">Hydrolase</keyword>
<dbReference type="InterPro" id="IPR000477">
    <property type="entry name" value="RT_dom"/>
</dbReference>
<dbReference type="PANTHER" id="PTHR37984:SF5">
    <property type="entry name" value="PROTEIN NYNRIN-LIKE"/>
    <property type="match status" value="1"/>
</dbReference>
<dbReference type="EC" id="2.7.7.49" evidence="1"/>
<keyword evidence="2" id="KW-0808">Transferase</keyword>
<feature type="region of interest" description="Disordered" evidence="8">
    <location>
        <begin position="253"/>
        <end position="286"/>
    </location>
</feature>
<dbReference type="CDD" id="cd09274">
    <property type="entry name" value="RNase_HI_RT_Ty3"/>
    <property type="match status" value="1"/>
</dbReference>
<evidence type="ECO:0000256" key="6">
    <source>
        <dbReference type="ARBA" id="ARBA00022801"/>
    </source>
</evidence>
<dbReference type="GO" id="GO:0004519">
    <property type="term" value="F:endonuclease activity"/>
    <property type="evidence" value="ECO:0007669"/>
    <property type="project" value="UniProtKB-KW"/>
</dbReference>
<evidence type="ECO:0000256" key="5">
    <source>
        <dbReference type="ARBA" id="ARBA00022759"/>
    </source>
</evidence>
<dbReference type="InterPro" id="IPR043502">
    <property type="entry name" value="DNA/RNA_pol_sf"/>
</dbReference>
<dbReference type="InterPro" id="IPR054465">
    <property type="entry name" value="Integrase_p58-like_C"/>
</dbReference>
<dbReference type="InterPro" id="IPR050951">
    <property type="entry name" value="Retrovirus_Pol_polyprotein"/>
</dbReference>
<dbReference type="InterPro" id="IPR021109">
    <property type="entry name" value="Peptidase_aspartic_dom_sf"/>
</dbReference>
<dbReference type="Pfam" id="PF22938">
    <property type="entry name" value="Integrase_p58_C"/>
    <property type="match status" value="1"/>
</dbReference>
<evidence type="ECO:0000313" key="11">
    <source>
        <dbReference type="EMBL" id="CAF1207122.1"/>
    </source>
</evidence>
<dbReference type="CDD" id="cd01647">
    <property type="entry name" value="RT_LTR"/>
    <property type="match status" value="1"/>
</dbReference>
<dbReference type="InterPro" id="IPR043128">
    <property type="entry name" value="Rev_trsase/Diguanyl_cyclase"/>
</dbReference>
<dbReference type="FunFam" id="3.10.20.370:FF:000001">
    <property type="entry name" value="Retrovirus-related Pol polyprotein from transposon 17.6-like protein"/>
    <property type="match status" value="1"/>
</dbReference>
<dbReference type="InterPro" id="IPR012337">
    <property type="entry name" value="RNaseH-like_sf"/>
</dbReference>
<evidence type="ECO:0000313" key="12">
    <source>
        <dbReference type="Proteomes" id="UP000663864"/>
    </source>
</evidence>
<dbReference type="GO" id="GO:0015074">
    <property type="term" value="P:DNA integration"/>
    <property type="evidence" value="ECO:0007669"/>
    <property type="project" value="InterPro"/>
</dbReference>
<dbReference type="InterPro" id="IPR036397">
    <property type="entry name" value="RNaseH_sf"/>
</dbReference>
<evidence type="ECO:0000256" key="7">
    <source>
        <dbReference type="ARBA" id="ARBA00022918"/>
    </source>
</evidence>
<sequence>LVCTLAHHYNLRRRELLTEQEDNQQQGLPTTIMADPVTRAFESIKSFHGTAQDNSRDWCDRAEIIFNALNINDGDRLARIAIKFEDTAFDWYRDNPGLYTTWLAFREAFQRAFPPPERTQNRHLLSEQINQRKQGPDESVHDYYYSLDKLCREYDPKMPPIDKTIKLVCGLRDELKEKILPLNVQTPEEFMTHAKNFESSEKVMAQHRQQNASIELPDPTYYFESNGYSTVAATQPHPQPYYQQYRQNNYQQHQPNYQQQHQPNYQQQHRQNFQQNYQQQHRQNFQQNYQQQQQQKHQQINHQNYYGSYAQQPPQATTYIPPFQQNNGQMIRNSKSRNINNYQNNDYRNCFKCGQKGTVDDGAVPNNKKNPSTPLIVSLHVNHKLINAMVDTGSANSIIHIKTLRKLIHQPHIIYQKNVHRTANNSELNTIGLVKLKIYIKNIPTFVLAEVAVHLCTGLILGNDWITQNCIDIITSEKCIRKHYGKYTIIAPFSNYDQEKYFVLPIHPVHILPEQEMIIPARVKIKNADTIVFTPAEDFIKKKRILIPHTSLKIENGITWITVMNANKVPQYLNRKMILGTVSFPTPSSISLPLLPTKQVETVKPLELKCRICYVEFLSKKELFNHLYKAGHYSSIDINGSTQQLSPVVHENIKRLVEHIPNARDNKEVELILIKYGEIFDTSKATTIKTTVKHTIEVKNTRPIVQRPYRKTAAQEKIIEEMCEQFYRDNIIRPSQSSWASPVVLQKKKDNTWRFCIDYRKLNEVTEKDNYPLPRIQEIFDTLNGSKYFSKLDFHGGYHQIPIDELDKPKTAFVTRDKFWEYNVMPQGIKNGPPTFQRIVNKLLGRLQWHCALAYIDDIIIYSKSKSDHLHHLEQVLSLLHDANFRLNAAKCEFLQKKIKFLGHVINEDGIAPCPDKVRAINEIPTPSNVKAATSFIKMAEYYRNHIPNFSMLAQPLFDLTKKDAKFIWNVEQQNSFDKIKQLLTSNVLLQFPDSDTPFVIQVDASNFGIGAALMQDHGKGEQPVAFMSQKLNKQQQNWSATEKECFAVISSIRKWDHYISGREFIVRTDHHALCWLNRKYNNNPKLNRWRMALQDYTFRIEHVKGKINCVADCLSRYPVNPPCDDDEIEQRSVSIQTEIQQSIVGAVTTRRMHQRSLELPDLKQTAAEPIHQLIDPTLTTAQHVQQSVDQIPITEKPVQELIDSTSTAVKPVQHSIDPISTTAENFQQSPTMESSQQINLSNRTNEIKVFTNEELKHYQQQDVSIRKILEDIRKKPFSSEYCLINGILHRNINRFNGIRKVPVVPKIKVKDILLAYHNSSMNGAHFGKDRTYYKIRERFYWPRMYQDVAQHIKSCPNCSINKVSRRKPNGHLNPINPPQGVWENLAMDFMGPITPPSSSGNKYILVITDLLSKFVVAKATRDNSALSAAKVLVEDVILKYGTPNQILTDNGTHFTAELFNSITSLHGICHVYTTPYNPQSNGTCERFNSSMCNSLAAMCNNKRTDWDQQLSKLIFAYNTSRHVTTKLTPYEMMFGRLCKLPFDLPQTTTIIEPYQYVKQLKEHLELTKRIARTQIIHGQEKSKQRYDANRTNEIYSIGDFVYFKRIGLGHKLTPKYRGPYQIIQQLNESIYRIQNPNNLYDIINVHVNRLRRFYAPQ</sequence>
<dbReference type="InterPro" id="IPR041373">
    <property type="entry name" value="RT_RNaseH"/>
</dbReference>